<proteinExistence type="predicted"/>
<dbReference type="EMBL" id="BGJZ01000090">
    <property type="protein sequence ID" value="GBH08422.1"/>
    <property type="molecule type" value="Genomic_DNA"/>
</dbReference>
<dbReference type="Proteomes" id="UP000247480">
    <property type="component" value="Unassembled WGS sequence"/>
</dbReference>
<protein>
    <submittedName>
        <fullName evidence="2">Uncharacterized protein</fullName>
    </submittedName>
</protein>
<accession>A0A2V0QGS8</accession>
<sequence>MRKLVEKLHTPHQLFSVLALCSVIPTGSEALVQLVLSDLELTLEGRHTGKIGLVLQVLEIFAQLHLLQKKFRIMHGDLKRHLVAIHRQKVARPFRRALQGLIGFVETGRTLQRQTLLTLGSVSEAVRVDVARQFTVARCQLVEIKLKLGLEFEQGKMTGTAHNKKPQTLKLSPQPHSPRELGLLNLKPSFNPSRTKSSSVPSR</sequence>
<name>A0A2V0QGS8_PSESF</name>
<evidence type="ECO:0000313" key="2">
    <source>
        <dbReference type="EMBL" id="GBH08422.1"/>
    </source>
</evidence>
<reference evidence="2 3" key="1">
    <citation type="submission" date="2018-04" db="EMBL/GenBank/DDBJ databases">
        <title>Draft genome sequence of Pseudomonas syringae pv. actinidiae biovar 1 strains isolated from kiwifruit in Kagawa prefecture.</title>
        <authorList>
            <person name="Tabuchi M."/>
            <person name="Saito M."/>
            <person name="Fujiwara S."/>
            <person name="Sasa N."/>
            <person name="Akimitsu K."/>
            <person name="Gomi K."/>
            <person name="Konishi-Sugita S."/>
            <person name="Hamano K."/>
            <person name="Kataoka I."/>
        </authorList>
    </citation>
    <scope>NUCLEOTIDE SEQUENCE [LARGE SCALE GENOMIC DNA]</scope>
    <source>
        <strain evidence="2 3">MAFF212206</strain>
    </source>
</reference>
<dbReference type="AlphaFoldDB" id="A0A2V0QGS8"/>
<evidence type="ECO:0000256" key="1">
    <source>
        <dbReference type="SAM" id="MobiDB-lite"/>
    </source>
</evidence>
<feature type="compositionally biased region" description="Polar residues" evidence="1">
    <location>
        <begin position="188"/>
        <end position="203"/>
    </location>
</feature>
<organism evidence="2 3">
    <name type="scientific">Pseudomonas syringae pv. actinidiae</name>
    <dbReference type="NCBI Taxonomy" id="103796"/>
    <lineage>
        <taxon>Bacteria</taxon>
        <taxon>Pseudomonadati</taxon>
        <taxon>Pseudomonadota</taxon>
        <taxon>Gammaproteobacteria</taxon>
        <taxon>Pseudomonadales</taxon>
        <taxon>Pseudomonadaceae</taxon>
        <taxon>Pseudomonas</taxon>
        <taxon>Pseudomonas syringae</taxon>
    </lineage>
</organism>
<comment type="caution">
    <text evidence="2">The sequence shown here is derived from an EMBL/GenBank/DDBJ whole genome shotgun (WGS) entry which is preliminary data.</text>
</comment>
<gene>
    <name evidence="2" type="ORF">KPSA1_01796</name>
</gene>
<evidence type="ECO:0000313" key="3">
    <source>
        <dbReference type="Proteomes" id="UP000247480"/>
    </source>
</evidence>
<feature type="region of interest" description="Disordered" evidence="1">
    <location>
        <begin position="158"/>
        <end position="203"/>
    </location>
</feature>